<protein>
    <submittedName>
        <fullName evidence="2">Uncharacterized protein</fullName>
    </submittedName>
</protein>
<name>A0AAD6YKR0_9AGAR</name>
<evidence type="ECO:0000313" key="3">
    <source>
        <dbReference type="Proteomes" id="UP001219525"/>
    </source>
</evidence>
<dbReference type="Proteomes" id="UP001219525">
    <property type="component" value="Unassembled WGS sequence"/>
</dbReference>
<sequence>MESGHAQGAFASPRTRGNTFDVGMGRSGQTAYDCPVSSGFLMGFMGRCGKDMDSLASLFLRSPVVSVSVSEVSYKQSIIGSSTGIAPVADKIDSVGQYWRGRLN</sequence>
<organism evidence="2 3">
    <name type="scientific">Mycena pura</name>
    <dbReference type="NCBI Taxonomy" id="153505"/>
    <lineage>
        <taxon>Eukaryota</taxon>
        <taxon>Fungi</taxon>
        <taxon>Dikarya</taxon>
        <taxon>Basidiomycota</taxon>
        <taxon>Agaricomycotina</taxon>
        <taxon>Agaricomycetes</taxon>
        <taxon>Agaricomycetidae</taxon>
        <taxon>Agaricales</taxon>
        <taxon>Marasmiineae</taxon>
        <taxon>Mycenaceae</taxon>
        <taxon>Mycena</taxon>
    </lineage>
</organism>
<comment type="caution">
    <text evidence="2">The sequence shown here is derived from an EMBL/GenBank/DDBJ whole genome shotgun (WGS) entry which is preliminary data.</text>
</comment>
<accession>A0AAD6YKR0</accession>
<feature type="region of interest" description="Disordered" evidence="1">
    <location>
        <begin position="1"/>
        <end position="22"/>
    </location>
</feature>
<proteinExistence type="predicted"/>
<gene>
    <name evidence="2" type="ORF">GGX14DRAFT_558280</name>
</gene>
<dbReference type="EMBL" id="JARJCW010000007">
    <property type="protein sequence ID" value="KAJ7222182.1"/>
    <property type="molecule type" value="Genomic_DNA"/>
</dbReference>
<keyword evidence="3" id="KW-1185">Reference proteome</keyword>
<evidence type="ECO:0000313" key="2">
    <source>
        <dbReference type="EMBL" id="KAJ7222182.1"/>
    </source>
</evidence>
<reference evidence="2" key="1">
    <citation type="submission" date="2023-03" db="EMBL/GenBank/DDBJ databases">
        <title>Massive genome expansion in bonnet fungi (Mycena s.s.) driven by repeated elements and novel gene families across ecological guilds.</title>
        <authorList>
            <consortium name="Lawrence Berkeley National Laboratory"/>
            <person name="Harder C.B."/>
            <person name="Miyauchi S."/>
            <person name="Viragh M."/>
            <person name="Kuo A."/>
            <person name="Thoen E."/>
            <person name="Andreopoulos B."/>
            <person name="Lu D."/>
            <person name="Skrede I."/>
            <person name="Drula E."/>
            <person name="Henrissat B."/>
            <person name="Morin E."/>
            <person name="Kohler A."/>
            <person name="Barry K."/>
            <person name="LaButti K."/>
            <person name="Morin E."/>
            <person name="Salamov A."/>
            <person name="Lipzen A."/>
            <person name="Mereny Z."/>
            <person name="Hegedus B."/>
            <person name="Baldrian P."/>
            <person name="Stursova M."/>
            <person name="Weitz H."/>
            <person name="Taylor A."/>
            <person name="Grigoriev I.V."/>
            <person name="Nagy L.G."/>
            <person name="Martin F."/>
            <person name="Kauserud H."/>
        </authorList>
    </citation>
    <scope>NUCLEOTIDE SEQUENCE</scope>
    <source>
        <strain evidence="2">9144</strain>
    </source>
</reference>
<evidence type="ECO:0000256" key="1">
    <source>
        <dbReference type="SAM" id="MobiDB-lite"/>
    </source>
</evidence>
<dbReference type="AlphaFoldDB" id="A0AAD6YKR0"/>